<dbReference type="GO" id="GO:0006353">
    <property type="term" value="P:DNA-templated transcription termination"/>
    <property type="evidence" value="ECO:0007669"/>
    <property type="project" value="UniProtKB-KW"/>
</dbReference>
<dbReference type="Gene3D" id="1.25.70.10">
    <property type="entry name" value="Transcription termination factor 3, mitochondrial"/>
    <property type="match status" value="1"/>
</dbReference>
<dbReference type="GO" id="GO:0003676">
    <property type="term" value="F:nucleic acid binding"/>
    <property type="evidence" value="ECO:0007669"/>
    <property type="project" value="InterPro"/>
</dbReference>
<keyword evidence="2" id="KW-0805">Transcription regulation</keyword>
<comment type="similarity">
    <text evidence="1">Belongs to the mTERF family.</text>
</comment>
<dbReference type="SMART" id="SM00733">
    <property type="entry name" value="Mterf"/>
    <property type="match status" value="3"/>
</dbReference>
<dbReference type="InterPro" id="IPR038538">
    <property type="entry name" value="MTERF_sf"/>
</dbReference>
<keyword evidence="2" id="KW-0804">Transcription</keyword>
<accession>B8LMF9</accession>
<sequence length="174" mass="20108">MESFKQAEDLGYKKGSKMFALAVRPILGLGQEKLDRRRQCLRSLGFSENQILDIWRKKPSSLGITEEKIKRNVDFVVKTAGIPLADLVKYPNLFEYSVETRMIPRYRVMEALKSIQVQAQAPTKKGKKEGLSFVQIFIMPENRFLEQYVNSNAESSALILDIYHGRREIWKADH</sequence>
<keyword evidence="3" id="KW-0809">Transit peptide</keyword>
<dbReference type="AlphaFoldDB" id="B8LMF9"/>
<dbReference type="InterPro" id="IPR003690">
    <property type="entry name" value="MTERF"/>
</dbReference>
<evidence type="ECO:0000256" key="1">
    <source>
        <dbReference type="ARBA" id="ARBA00007692"/>
    </source>
</evidence>
<dbReference type="PANTHER" id="PTHR13068:SF130">
    <property type="entry name" value="TRANSCRIPTION TERMINATION FACTOR MTERF6, CHLOROPLASTIC_MITOCHONDRIAL-LIKE"/>
    <property type="match status" value="1"/>
</dbReference>
<evidence type="ECO:0000256" key="3">
    <source>
        <dbReference type="ARBA" id="ARBA00022946"/>
    </source>
</evidence>
<evidence type="ECO:0000256" key="2">
    <source>
        <dbReference type="ARBA" id="ARBA00022472"/>
    </source>
</evidence>
<organism evidence="4">
    <name type="scientific">Picea sitchensis</name>
    <name type="common">Sitka spruce</name>
    <name type="synonym">Pinus sitchensis</name>
    <dbReference type="NCBI Taxonomy" id="3332"/>
    <lineage>
        <taxon>Eukaryota</taxon>
        <taxon>Viridiplantae</taxon>
        <taxon>Streptophyta</taxon>
        <taxon>Embryophyta</taxon>
        <taxon>Tracheophyta</taxon>
        <taxon>Spermatophyta</taxon>
        <taxon>Pinopsida</taxon>
        <taxon>Pinidae</taxon>
        <taxon>Conifers I</taxon>
        <taxon>Pinales</taxon>
        <taxon>Pinaceae</taxon>
        <taxon>Picea</taxon>
    </lineage>
</organism>
<dbReference type="PANTHER" id="PTHR13068">
    <property type="entry name" value="CGI-12 PROTEIN-RELATED"/>
    <property type="match status" value="1"/>
</dbReference>
<dbReference type="EMBL" id="EF676977">
    <property type="protein sequence ID" value="ABR16839.1"/>
    <property type="molecule type" value="mRNA"/>
</dbReference>
<keyword evidence="2" id="KW-0806">Transcription termination</keyword>
<name>B8LMF9_PICSI</name>
<dbReference type="Pfam" id="PF02536">
    <property type="entry name" value="mTERF"/>
    <property type="match status" value="1"/>
</dbReference>
<proteinExistence type="evidence at transcript level"/>
<protein>
    <submittedName>
        <fullName evidence="4">Uncharacterized protein</fullName>
    </submittedName>
</protein>
<reference evidence="4" key="1">
    <citation type="submission" date="2007-06" db="EMBL/GenBank/DDBJ databases">
        <title>Full length cDNA sequences from Sitka Spruce (Picea sitchensis).</title>
        <authorList>
            <person name="Ralph S.G."/>
            <person name="Chun H.E."/>
            <person name="Liao N."/>
            <person name="Ali J."/>
            <person name="Reid K."/>
            <person name="Kolosova N."/>
            <person name="Cooper N."/>
            <person name="Cullis C."/>
            <person name="Jancsik S."/>
            <person name="Moore R."/>
            <person name="Mayo M."/>
            <person name="Wagner S."/>
            <person name="Holt R.A."/>
            <person name="Jones S.J.M."/>
            <person name="Marra M.A."/>
            <person name="Ritland C.E."/>
            <person name="Ritland K."/>
            <person name="Bohlmann J."/>
        </authorList>
    </citation>
    <scope>NUCLEOTIDE SEQUENCE</scope>
    <source>
        <tissue evidence="4">Green portion of the leader tissue</tissue>
    </source>
</reference>
<evidence type="ECO:0000313" key="4">
    <source>
        <dbReference type="EMBL" id="ABR16839.1"/>
    </source>
</evidence>